<keyword evidence="3" id="KW-1185">Reference proteome</keyword>
<feature type="compositionally biased region" description="Low complexity" evidence="1">
    <location>
        <begin position="125"/>
        <end position="140"/>
    </location>
</feature>
<feature type="region of interest" description="Disordered" evidence="1">
    <location>
        <begin position="111"/>
        <end position="150"/>
    </location>
</feature>
<accession>A0ABX0JP39</accession>
<protein>
    <recommendedName>
        <fullName evidence="4">Pilus assembly protein TadD</fullName>
    </recommendedName>
</protein>
<evidence type="ECO:0008006" key="4">
    <source>
        <dbReference type="Google" id="ProtNLM"/>
    </source>
</evidence>
<dbReference type="PROSITE" id="PS51257">
    <property type="entry name" value="PROKAR_LIPOPROTEIN"/>
    <property type="match status" value="1"/>
</dbReference>
<gene>
    <name evidence="2" type="ORF">GOB93_06805</name>
</gene>
<evidence type="ECO:0000313" key="2">
    <source>
        <dbReference type="EMBL" id="NHN84355.1"/>
    </source>
</evidence>
<organism evidence="2 3">
    <name type="scientific">Acetobacter musti</name>
    <dbReference type="NCBI Taxonomy" id="864732"/>
    <lineage>
        <taxon>Bacteria</taxon>
        <taxon>Pseudomonadati</taxon>
        <taxon>Pseudomonadota</taxon>
        <taxon>Alphaproteobacteria</taxon>
        <taxon>Acetobacterales</taxon>
        <taxon>Acetobacteraceae</taxon>
        <taxon>Acetobacter</taxon>
    </lineage>
</organism>
<dbReference type="EMBL" id="WOTB01000006">
    <property type="protein sequence ID" value="NHN84355.1"/>
    <property type="molecule type" value="Genomic_DNA"/>
</dbReference>
<dbReference type="Proteomes" id="UP000635278">
    <property type="component" value="Unassembled WGS sequence"/>
</dbReference>
<evidence type="ECO:0000256" key="1">
    <source>
        <dbReference type="SAM" id="MobiDB-lite"/>
    </source>
</evidence>
<name>A0ABX0JP39_9PROT</name>
<sequence length="338" mass="34723">MYRYAAFRLSVILIPLWTGLSGCGGATRDETVQDQDTAWTQAMDAGREALAIERYSVAEREYREAARLALRRDDPSAIDDAAYNLAVTQLAAGEAAQALVTVQQARETLKMRAGQSASVPGGMPGSSASVSPAKSPATGTTSGGTTSGPDAGGLDLVASAALYRLGRLDEAAPLAGQASLSGQTDIALRGSFIAGLIAAGRNDSMTLNASIRTLAAVRPPQSAVLRGDLAELKALASLNTDPAVAMSLAASSVDLRRETGDYRAMARALSVEAQAARAAGQGAKASALLAQAAQSLGARGGGDGTDPLANRYMSDAQLSVPLQPFDIKDVSHDSTTTR</sequence>
<reference evidence="2 3" key="1">
    <citation type="journal article" date="2020" name="Int. J. Syst. Evol. Microbiol.">
        <title>Novel acetic acid bacteria from cider fermentations: Acetobacter conturbans sp. nov. and Acetobacter fallax sp. nov.</title>
        <authorList>
            <person name="Sombolestani A.S."/>
            <person name="Cleenwerck I."/>
            <person name="Cnockaert M."/>
            <person name="Borremans W."/>
            <person name="Wieme A.D."/>
            <person name="De Vuyst L."/>
            <person name="Vandamme P."/>
        </authorList>
    </citation>
    <scope>NUCLEOTIDE SEQUENCE [LARGE SCALE GENOMIC DNA]</scope>
    <source>
        <strain evidence="2 3">LMG 30640</strain>
    </source>
</reference>
<evidence type="ECO:0000313" key="3">
    <source>
        <dbReference type="Proteomes" id="UP000635278"/>
    </source>
</evidence>
<comment type="caution">
    <text evidence="2">The sequence shown here is derived from an EMBL/GenBank/DDBJ whole genome shotgun (WGS) entry which is preliminary data.</text>
</comment>
<proteinExistence type="predicted"/>